<comment type="caution">
    <text evidence="1">The sequence shown here is derived from an EMBL/GenBank/DDBJ whole genome shotgun (WGS) entry which is preliminary data.</text>
</comment>
<protein>
    <submittedName>
        <fullName evidence="1">Uncharacterized protein</fullName>
    </submittedName>
</protein>
<evidence type="ECO:0000313" key="1">
    <source>
        <dbReference type="EMBL" id="KAJ8007248.1"/>
    </source>
</evidence>
<name>A0ACC2GUF8_DALPE</name>
<keyword evidence="2" id="KW-1185">Reference proteome</keyword>
<evidence type="ECO:0000313" key="2">
    <source>
        <dbReference type="Proteomes" id="UP001157502"/>
    </source>
</evidence>
<gene>
    <name evidence="1" type="ORF">DPEC_G00115580</name>
</gene>
<accession>A0ACC2GUF8</accession>
<reference evidence="1" key="1">
    <citation type="submission" date="2021-05" db="EMBL/GenBank/DDBJ databases">
        <authorList>
            <person name="Pan Q."/>
            <person name="Jouanno E."/>
            <person name="Zahm M."/>
            <person name="Klopp C."/>
            <person name="Cabau C."/>
            <person name="Louis A."/>
            <person name="Berthelot C."/>
            <person name="Parey E."/>
            <person name="Roest Crollius H."/>
            <person name="Montfort J."/>
            <person name="Robinson-Rechavi M."/>
            <person name="Bouchez O."/>
            <person name="Lampietro C."/>
            <person name="Lopez Roques C."/>
            <person name="Donnadieu C."/>
            <person name="Postlethwait J."/>
            <person name="Bobe J."/>
            <person name="Dillon D."/>
            <person name="Chandos A."/>
            <person name="von Hippel F."/>
            <person name="Guiguen Y."/>
        </authorList>
    </citation>
    <scope>NUCLEOTIDE SEQUENCE</scope>
    <source>
        <strain evidence="1">YG-Jan2019</strain>
    </source>
</reference>
<organism evidence="1 2">
    <name type="scientific">Dallia pectoralis</name>
    <name type="common">Alaska blackfish</name>
    <dbReference type="NCBI Taxonomy" id="75939"/>
    <lineage>
        <taxon>Eukaryota</taxon>
        <taxon>Metazoa</taxon>
        <taxon>Chordata</taxon>
        <taxon>Craniata</taxon>
        <taxon>Vertebrata</taxon>
        <taxon>Euteleostomi</taxon>
        <taxon>Actinopterygii</taxon>
        <taxon>Neopterygii</taxon>
        <taxon>Teleostei</taxon>
        <taxon>Protacanthopterygii</taxon>
        <taxon>Esociformes</taxon>
        <taxon>Umbridae</taxon>
        <taxon>Dallia</taxon>
    </lineage>
</organism>
<sequence>MAAFSSQRQAFSRGEVKLNEKGSRSCRIGRDRRKGRPRERRPIKYPSDYSGCIATAKALMSASHSRANSFATATDVMEDNAPCHIGSCLL</sequence>
<proteinExistence type="predicted"/>
<dbReference type="EMBL" id="CM055736">
    <property type="protein sequence ID" value="KAJ8007248.1"/>
    <property type="molecule type" value="Genomic_DNA"/>
</dbReference>
<dbReference type="Proteomes" id="UP001157502">
    <property type="component" value="Chromosome 9"/>
</dbReference>